<keyword evidence="3" id="KW-0732">Signal</keyword>
<dbReference type="InterPro" id="IPR000757">
    <property type="entry name" value="Beta-glucanase-like"/>
</dbReference>
<dbReference type="InterPro" id="IPR013320">
    <property type="entry name" value="ConA-like_dom_sf"/>
</dbReference>
<evidence type="ECO:0000313" key="5">
    <source>
        <dbReference type="EMBL" id="CEL95334.1"/>
    </source>
</evidence>
<feature type="compositionally biased region" description="Low complexity" evidence="1">
    <location>
        <begin position="1110"/>
        <end position="1126"/>
    </location>
</feature>
<dbReference type="Proteomes" id="UP000041254">
    <property type="component" value="Unassembled WGS sequence"/>
</dbReference>
<dbReference type="Gene3D" id="2.60.120.200">
    <property type="match status" value="1"/>
</dbReference>
<feature type="compositionally biased region" description="Basic and acidic residues" evidence="1">
    <location>
        <begin position="480"/>
        <end position="524"/>
    </location>
</feature>
<keyword evidence="2" id="KW-0812">Transmembrane</keyword>
<feature type="compositionally biased region" description="Low complexity" evidence="1">
    <location>
        <begin position="607"/>
        <end position="622"/>
    </location>
</feature>
<feature type="compositionally biased region" description="Polar residues" evidence="1">
    <location>
        <begin position="975"/>
        <end position="991"/>
    </location>
</feature>
<feature type="region of interest" description="Disordered" evidence="1">
    <location>
        <begin position="866"/>
        <end position="889"/>
    </location>
</feature>
<feature type="compositionally biased region" description="Low complexity" evidence="1">
    <location>
        <begin position="1164"/>
        <end position="1187"/>
    </location>
</feature>
<dbReference type="GO" id="GO:0004553">
    <property type="term" value="F:hydrolase activity, hydrolyzing O-glycosyl compounds"/>
    <property type="evidence" value="ECO:0007669"/>
    <property type="project" value="InterPro"/>
</dbReference>
<feature type="region of interest" description="Disordered" evidence="1">
    <location>
        <begin position="123"/>
        <end position="148"/>
    </location>
</feature>
<feature type="region of interest" description="Disordered" evidence="1">
    <location>
        <begin position="1104"/>
        <end position="1325"/>
    </location>
</feature>
<feature type="compositionally biased region" description="Low complexity" evidence="1">
    <location>
        <begin position="427"/>
        <end position="441"/>
    </location>
</feature>
<feature type="domain" description="GH16" evidence="4">
    <location>
        <begin position="1"/>
        <end position="266"/>
    </location>
</feature>
<feature type="compositionally biased region" description="Low complexity" evidence="1">
    <location>
        <begin position="1232"/>
        <end position="1246"/>
    </location>
</feature>
<feature type="compositionally biased region" description="Low complexity" evidence="1">
    <location>
        <begin position="661"/>
        <end position="674"/>
    </location>
</feature>
<accession>A0A0G4EH43</accession>
<dbReference type="VEuPathDB" id="CryptoDB:Vbra_11764"/>
<feature type="compositionally biased region" description="Pro residues" evidence="1">
    <location>
        <begin position="589"/>
        <end position="606"/>
    </location>
</feature>
<gene>
    <name evidence="5" type="ORF">Vbra_11764</name>
</gene>
<organism evidence="5 6">
    <name type="scientific">Vitrella brassicaformis (strain CCMP3155)</name>
    <dbReference type="NCBI Taxonomy" id="1169540"/>
    <lineage>
        <taxon>Eukaryota</taxon>
        <taxon>Sar</taxon>
        <taxon>Alveolata</taxon>
        <taxon>Colpodellida</taxon>
        <taxon>Vitrellaceae</taxon>
        <taxon>Vitrella</taxon>
    </lineage>
</organism>
<keyword evidence="2" id="KW-1133">Transmembrane helix</keyword>
<feature type="transmembrane region" description="Helical" evidence="2">
    <location>
        <begin position="897"/>
        <end position="920"/>
    </location>
</feature>
<feature type="compositionally biased region" description="Basic and acidic residues" evidence="1">
    <location>
        <begin position="1008"/>
        <end position="1018"/>
    </location>
</feature>
<feature type="compositionally biased region" description="Basic residues" evidence="1">
    <location>
        <begin position="1286"/>
        <end position="1296"/>
    </location>
</feature>
<dbReference type="STRING" id="1169540.A0A0G4EH43"/>
<evidence type="ECO:0000259" key="4">
    <source>
        <dbReference type="PROSITE" id="PS51762"/>
    </source>
</evidence>
<feature type="compositionally biased region" description="Basic and acidic residues" evidence="1">
    <location>
        <begin position="691"/>
        <end position="702"/>
    </location>
</feature>
<feature type="compositionally biased region" description="Basic and acidic residues" evidence="1">
    <location>
        <begin position="391"/>
        <end position="426"/>
    </location>
</feature>
<feature type="region of interest" description="Disordered" evidence="1">
    <location>
        <begin position="975"/>
        <end position="996"/>
    </location>
</feature>
<sequence>MSPQHSTVFRPFVWSALVWLLAALSGHGAPKTRPVSEKPFTAAEIQSQDAFRYGRFECQLKPSDSPGVITAVYLADPSNGRDGRDEWREISMEVMNRDTNRPFIQTNVIYGSKRKDAIYPLPLPTPPPPPSLEDSSRPTVLAGRRDKSGAKALGAREESYYSEYYNGMVTESSDGSGEFFLSPFHWFAIEWMNDAIEFYVDGQLIRREGMSVAKHFDTPMHLRIATWPVSPSLATYAGTFTPPSSHASLAAASVINYARVWKFLPLRFAYESLYEDTFSKKKLNAKRWHANAGTFDGNHAVFRAENVVVEGGQAGLFIWGSGEDMVDERRKEAVALLPLTTDPAPRTQESSVQVIPPTPTTAPRNTTQPSMPVPHTEGSYAAKKKEKREKKKEEQEERQEEAARLAEEAERAQNKDDKDSKADKTSANRPAAAATTPQPAAAEEEEDAILQIQAARGDGSDTSTFPSIQAEARASRRSRREKEREERLAEKTKEGTEAAAAEKTEMRPKEDDDGRGDLPHHDGQQQEEPTASTKEQKPKREDREQDEHEAATQAEIPTTPPPAVSEGEETNAQEAESTGVVIASAKDLLPPPEPRDTPPPSPPPKATSPVPLTLAPTTPVPAEASGNDTQEGRDFLSPSPALTPGDDAEGSASAERPFILSVDQQQQQQQGSQDDSNKTEEAKTENTSARNRSEEDQHDHPHNNAPSRAPDGRWSKPTATPVTSLPKEIIIAGGSAALAREDPHVFTGEVGGSAGEMVGETHLLSLRLTNYEYSKVIKSDSLRESISRQLVGLVARTLDVSPRAVTVEAFRQGSVIVVIRVVLDRIEAIRLPSITQQWRSAVQSPLSALHQQSLFEIDSAHPPFASADMLTDHHDADKSGKTGDDTHAQHESSSIPAWVWVLLSGEGLLAVMIIAIVVIIRRCRAKKAAATAADDAQRTLLSASASSKSIREGDGITTELGRYARHCGAYYYTNGGASSPHTPSEMPTPTFGTEGEGAMGMMLAANEQHTEGPAKEENGNGSGNAGGSGGGEDSHSNTTACDDMVSPASTTSVATLAEPSQFVTEDPDDPPTPPSTPTPPSPALHPRTASRKVVLCLEEMIPVNDKGDAMTTRSSPSPSSRMMPPTVMCDGDVSAPPLADDCMSNTTGGSGTRDQLRQRGQQESATAAAAVKPPRAPSSSPRSLSPGLIPPMRPHHARVKSSSRGSGVESGGESMTPTQRRVDREQRRRSRALSSPPLSLTASSVSGPTIINPNLPLPTAPSADGGEAPSSTTDAAGRSVNALVRLKPHSHRRSKRSGSGGGLAPAKAAMGSSSVTAVSELKQPT</sequence>
<feature type="region of interest" description="Disordered" evidence="1">
    <location>
        <begin position="1008"/>
        <end position="1087"/>
    </location>
</feature>
<feature type="compositionally biased region" description="Low complexity" evidence="1">
    <location>
        <begin position="1202"/>
        <end position="1214"/>
    </location>
</feature>
<dbReference type="InParanoid" id="A0A0G4EH43"/>
<feature type="compositionally biased region" description="Basic and acidic residues" evidence="1">
    <location>
        <begin position="870"/>
        <end position="889"/>
    </location>
</feature>
<evidence type="ECO:0000256" key="2">
    <source>
        <dbReference type="SAM" id="Phobius"/>
    </source>
</evidence>
<evidence type="ECO:0000256" key="3">
    <source>
        <dbReference type="SAM" id="SignalP"/>
    </source>
</evidence>
<feature type="compositionally biased region" description="Basic and acidic residues" evidence="1">
    <location>
        <begin position="534"/>
        <end position="550"/>
    </location>
</feature>
<evidence type="ECO:0000256" key="1">
    <source>
        <dbReference type="SAM" id="MobiDB-lite"/>
    </source>
</evidence>
<dbReference type="PROSITE" id="PS51762">
    <property type="entry name" value="GH16_2"/>
    <property type="match status" value="1"/>
</dbReference>
<feature type="chain" id="PRO_5005187617" description="GH16 domain-containing protein" evidence="3">
    <location>
        <begin position="29"/>
        <end position="1325"/>
    </location>
</feature>
<feature type="signal peptide" evidence="3">
    <location>
        <begin position="1"/>
        <end position="28"/>
    </location>
</feature>
<feature type="compositionally biased region" description="Pro residues" evidence="1">
    <location>
        <begin position="1070"/>
        <end position="1083"/>
    </location>
</feature>
<feature type="compositionally biased region" description="Basic and acidic residues" evidence="1">
    <location>
        <begin position="675"/>
        <end position="684"/>
    </location>
</feature>
<dbReference type="SUPFAM" id="SSF49899">
    <property type="entry name" value="Concanavalin A-like lectins/glucanases"/>
    <property type="match status" value="1"/>
</dbReference>
<feature type="compositionally biased region" description="Polar residues" evidence="1">
    <location>
        <begin position="1311"/>
        <end position="1325"/>
    </location>
</feature>
<evidence type="ECO:0000313" key="6">
    <source>
        <dbReference type="Proteomes" id="UP000041254"/>
    </source>
</evidence>
<reference evidence="5 6" key="1">
    <citation type="submission" date="2014-11" db="EMBL/GenBank/DDBJ databases">
        <authorList>
            <person name="Zhu J."/>
            <person name="Qi W."/>
            <person name="Song R."/>
        </authorList>
    </citation>
    <scope>NUCLEOTIDE SEQUENCE [LARGE SCALE GENOMIC DNA]</scope>
</reference>
<dbReference type="OMA" id="RWHANAG"/>
<proteinExistence type="predicted"/>
<name>A0A0G4EH43_VITBC</name>
<dbReference type="EMBL" id="CDMY01000227">
    <property type="protein sequence ID" value="CEL95334.1"/>
    <property type="molecule type" value="Genomic_DNA"/>
</dbReference>
<protein>
    <recommendedName>
        <fullName evidence="4">GH16 domain-containing protein</fullName>
    </recommendedName>
</protein>
<dbReference type="GO" id="GO:0005975">
    <property type="term" value="P:carbohydrate metabolic process"/>
    <property type="evidence" value="ECO:0007669"/>
    <property type="project" value="InterPro"/>
</dbReference>
<feature type="compositionally biased region" description="Gly residues" evidence="1">
    <location>
        <begin position="1020"/>
        <end position="1031"/>
    </location>
</feature>
<keyword evidence="6" id="KW-1185">Reference proteome</keyword>
<feature type="region of interest" description="Disordered" evidence="1">
    <location>
        <begin position="339"/>
        <end position="727"/>
    </location>
</feature>
<dbReference type="Pfam" id="PF00722">
    <property type="entry name" value="Glyco_hydro_16"/>
    <property type="match status" value="2"/>
</dbReference>
<keyword evidence="2" id="KW-0472">Membrane</keyword>